<name>W2YG04_PHYNI</name>
<evidence type="ECO:0000313" key="1">
    <source>
        <dbReference type="EMBL" id="ETP33119.1"/>
    </source>
</evidence>
<dbReference type="OrthoDB" id="127306at2759"/>
<dbReference type="AlphaFoldDB" id="W2YG04"/>
<reference evidence="1 2" key="1">
    <citation type="submission" date="2013-11" db="EMBL/GenBank/DDBJ databases">
        <title>The Genome Sequence of Phytophthora parasitica P10297.</title>
        <authorList>
            <consortium name="The Broad Institute Genomics Platform"/>
            <person name="Russ C."/>
            <person name="Tyler B."/>
            <person name="Panabieres F."/>
            <person name="Shan W."/>
            <person name="Tripathy S."/>
            <person name="Grunwald N."/>
            <person name="Machado M."/>
            <person name="Johnson C.S."/>
            <person name="Walker B."/>
            <person name="Young S.K."/>
            <person name="Zeng Q."/>
            <person name="Gargeya S."/>
            <person name="Fitzgerald M."/>
            <person name="Haas B."/>
            <person name="Abouelleil A."/>
            <person name="Allen A.W."/>
            <person name="Alvarado L."/>
            <person name="Arachchi H.M."/>
            <person name="Berlin A.M."/>
            <person name="Chapman S.B."/>
            <person name="Gainer-Dewar J."/>
            <person name="Goldberg J."/>
            <person name="Griggs A."/>
            <person name="Gujja S."/>
            <person name="Hansen M."/>
            <person name="Howarth C."/>
            <person name="Imamovic A."/>
            <person name="Ireland A."/>
            <person name="Larimer J."/>
            <person name="McCowan C."/>
            <person name="Murphy C."/>
            <person name="Pearson M."/>
            <person name="Poon T.W."/>
            <person name="Priest M."/>
            <person name="Roberts A."/>
            <person name="Saif S."/>
            <person name="Shea T."/>
            <person name="Sisk P."/>
            <person name="Sykes S."/>
            <person name="Wortman J."/>
            <person name="Nusbaum C."/>
            <person name="Birren B."/>
        </authorList>
    </citation>
    <scope>NUCLEOTIDE SEQUENCE [LARGE SCALE GENOMIC DNA]</scope>
    <source>
        <strain evidence="1 2">P10297</strain>
    </source>
</reference>
<sequence length="179" mass="20266">MGHPASNERLEFINVRIDCGNGRTWHVCKHSDRAYKDSRQPNGTYNTPEPNRIKGRVENFRSHLKSCQAFISYVRANSTTVTPSNPANIGTYDASSGFMAQRLPSDGVDTQQQPTAKRQRRIDEFYAGISEDDETKVLERLILQFQDDTNIPDSFIERPSIARLLHHANTMTGSIDSRP</sequence>
<proteinExistence type="predicted"/>
<accession>W2YG04</accession>
<protein>
    <submittedName>
        <fullName evidence="1">Uncharacterized protein</fullName>
    </submittedName>
</protein>
<evidence type="ECO:0000313" key="2">
    <source>
        <dbReference type="Proteomes" id="UP000018948"/>
    </source>
</evidence>
<dbReference type="EMBL" id="ANIY01003823">
    <property type="protein sequence ID" value="ETP33119.1"/>
    <property type="molecule type" value="Genomic_DNA"/>
</dbReference>
<gene>
    <name evidence="1" type="ORF">F442_18292</name>
</gene>
<comment type="caution">
    <text evidence="1">The sequence shown here is derived from an EMBL/GenBank/DDBJ whole genome shotgun (WGS) entry which is preliminary data.</text>
</comment>
<organism evidence="1 2">
    <name type="scientific">Phytophthora nicotianae P10297</name>
    <dbReference type="NCBI Taxonomy" id="1317064"/>
    <lineage>
        <taxon>Eukaryota</taxon>
        <taxon>Sar</taxon>
        <taxon>Stramenopiles</taxon>
        <taxon>Oomycota</taxon>
        <taxon>Peronosporomycetes</taxon>
        <taxon>Peronosporales</taxon>
        <taxon>Peronosporaceae</taxon>
        <taxon>Phytophthora</taxon>
    </lineage>
</organism>
<dbReference type="Proteomes" id="UP000018948">
    <property type="component" value="Unassembled WGS sequence"/>
</dbReference>